<dbReference type="Pfam" id="PF02366">
    <property type="entry name" value="PMT"/>
    <property type="match status" value="1"/>
</dbReference>
<dbReference type="GO" id="GO:0005886">
    <property type="term" value="C:plasma membrane"/>
    <property type="evidence" value="ECO:0007669"/>
    <property type="project" value="UniProtKB-SubCell"/>
</dbReference>
<feature type="transmembrane region" description="Helical" evidence="9">
    <location>
        <begin position="111"/>
        <end position="128"/>
    </location>
</feature>
<keyword evidence="13" id="KW-1185">Reference proteome</keyword>
<evidence type="ECO:0000256" key="1">
    <source>
        <dbReference type="ARBA" id="ARBA00004651"/>
    </source>
</evidence>
<evidence type="ECO:0000259" key="11">
    <source>
        <dbReference type="Pfam" id="PF18583"/>
    </source>
</evidence>
<dbReference type="InterPro" id="IPR040845">
    <property type="entry name" value="Arnt_C"/>
</dbReference>
<dbReference type="InterPro" id="IPR003342">
    <property type="entry name" value="ArnT-like_N"/>
</dbReference>
<feature type="transmembrane region" description="Helical" evidence="9">
    <location>
        <begin position="453"/>
        <end position="472"/>
    </location>
</feature>
<feature type="domain" description="ArnT-like N-terminal" evidence="10">
    <location>
        <begin position="60"/>
        <end position="253"/>
    </location>
</feature>
<dbReference type="EMBL" id="LRRQ01000075">
    <property type="protein sequence ID" value="OAM90129.1"/>
    <property type="molecule type" value="Genomic_DNA"/>
</dbReference>
<dbReference type="PANTHER" id="PTHR33908:SF3">
    <property type="entry name" value="UNDECAPRENYL PHOSPHATE-ALPHA-4-AMINO-4-DEOXY-L-ARABINOSE ARABINOSYL TRANSFERASE"/>
    <property type="match status" value="1"/>
</dbReference>
<evidence type="ECO:0000259" key="10">
    <source>
        <dbReference type="Pfam" id="PF02366"/>
    </source>
</evidence>
<evidence type="ECO:0000313" key="13">
    <source>
        <dbReference type="Proteomes" id="UP000078486"/>
    </source>
</evidence>
<evidence type="ECO:0000256" key="3">
    <source>
        <dbReference type="ARBA" id="ARBA00022676"/>
    </source>
</evidence>
<keyword evidence="3" id="KW-0328">Glycosyltransferase</keyword>
<evidence type="ECO:0000256" key="9">
    <source>
        <dbReference type="SAM" id="Phobius"/>
    </source>
</evidence>
<dbReference type="GO" id="GO:0009103">
    <property type="term" value="P:lipopolysaccharide biosynthetic process"/>
    <property type="evidence" value="ECO:0007669"/>
    <property type="project" value="UniProtKB-ARBA"/>
</dbReference>
<dbReference type="InterPro" id="IPR050297">
    <property type="entry name" value="LipidA_mod_glycosyltrf_83"/>
</dbReference>
<keyword evidence="4" id="KW-0808">Transferase</keyword>
<proteinExistence type="predicted"/>
<feature type="transmembrane region" description="Helical" evidence="9">
    <location>
        <begin position="135"/>
        <end position="153"/>
    </location>
</feature>
<feature type="domain" description="Aminoarabinose transferase C-terminal" evidence="11">
    <location>
        <begin position="484"/>
        <end position="569"/>
    </location>
</feature>
<dbReference type="STRING" id="1184151.AW736_10155"/>
<feature type="transmembrane region" description="Helical" evidence="9">
    <location>
        <begin position="159"/>
        <end position="178"/>
    </location>
</feature>
<comment type="caution">
    <text evidence="12">The sequence shown here is derived from an EMBL/GenBank/DDBJ whole genome shotgun (WGS) entry which is preliminary data.</text>
</comment>
<evidence type="ECO:0000256" key="2">
    <source>
        <dbReference type="ARBA" id="ARBA00022475"/>
    </source>
</evidence>
<dbReference type="RefSeq" id="WP_068770158.1">
    <property type="nucleotide sequence ID" value="NZ_CP109796.1"/>
</dbReference>
<dbReference type="AlphaFoldDB" id="A0A178ILQ9"/>
<feature type="transmembrane region" description="Helical" evidence="9">
    <location>
        <begin position="381"/>
        <end position="402"/>
    </location>
</feature>
<organism evidence="12 13">
    <name type="scientific">Termitidicoccus mucosus</name>
    <dbReference type="NCBI Taxonomy" id="1184151"/>
    <lineage>
        <taxon>Bacteria</taxon>
        <taxon>Pseudomonadati</taxon>
        <taxon>Verrucomicrobiota</taxon>
        <taxon>Opitutia</taxon>
        <taxon>Opitutales</taxon>
        <taxon>Opitutaceae</taxon>
        <taxon>Termitidicoccus</taxon>
    </lineage>
</organism>
<gene>
    <name evidence="12" type="ORF">AW736_10155</name>
</gene>
<dbReference type="GO" id="GO:0000030">
    <property type="term" value="F:mannosyltransferase activity"/>
    <property type="evidence" value="ECO:0007669"/>
    <property type="project" value="InterPro"/>
</dbReference>
<keyword evidence="2" id="KW-1003">Cell membrane</keyword>
<feature type="transmembrane region" description="Helical" evidence="9">
    <location>
        <begin position="422"/>
        <end position="441"/>
    </location>
</feature>
<keyword evidence="6 9" id="KW-1133">Transmembrane helix</keyword>
<dbReference type="Pfam" id="PF18583">
    <property type="entry name" value="Arnt_C"/>
    <property type="match status" value="1"/>
</dbReference>
<feature type="transmembrane region" description="Helical" evidence="9">
    <location>
        <begin position="234"/>
        <end position="254"/>
    </location>
</feature>
<dbReference type="Proteomes" id="UP000078486">
    <property type="component" value="Unassembled WGS sequence"/>
</dbReference>
<feature type="transmembrane region" description="Helical" evidence="9">
    <location>
        <begin position="33"/>
        <end position="50"/>
    </location>
</feature>
<comment type="subcellular location">
    <subcellularLocation>
        <location evidence="1">Cell membrane</location>
        <topology evidence="1">Multi-pass membrane protein</topology>
    </subcellularLocation>
</comment>
<protein>
    <recommendedName>
        <fullName evidence="14">Glycosyltransferase RgtA/B/C/D-like domain-containing protein</fullName>
    </recommendedName>
</protein>
<feature type="transmembrane region" description="Helical" evidence="9">
    <location>
        <begin position="289"/>
        <end position="307"/>
    </location>
</feature>
<feature type="transmembrane region" description="Helical" evidence="9">
    <location>
        <begin position="209"/>
        <end position="227"/>
    </location>
</feature>
<feature type="transmembrane region" description="Helical" evidence="9">
    <location>
        <begin position="349"/>
        <end position="369"/>
    </location>
</feature>
<dbReference type="GO" id="GO:0010041">
    <property type="term" value="P:response to iron(III) ion"/>
    <property type="evidence" value="ECO:0007669"/>
    <property type="project" value="TreeGrafter"/>
</dbReference>
<name>A0A178ILQ9_9BACT</name>
<evidence type="ECO:0000313" key="12">
    <source>
        <dbReference type="EMBL" id="OAM90129.1"/>
    </source>
</evidence>
<dbReference type="GO" id="GO:0006493">
    <property type="term" value="P:protein O-linked glycosylation"/>
    <property type="evidence" value="ECO:0007669"/>
    <property type="project" value="InterPro"/>
</dbReference>
<evidence type="ECO:0008006" key="14">
    <source>
        <dbReference type="Google" id="ProtNLM"/>
    </source>
</evidence>
<evidence type="ECO:0000256" key="7">
    <source>
        <dbReference type="ARBA" id="ARBA00023136"/>
    </source>
</evidence>
<evidence type="ECO:0000256" key="4">
    <source>
        <dbReference type="ARBA" id="ARBA00022679"/>
    </source>
</evidence>
<sequence length="619" mass="67332">MPPSSHQNEFSPTGADLSAAVTDGDRRAWRRDLLLLALLGAVWFFVALGLRPLGNPDEGRYAEIPREMAASGDFVTPRLNGVKYFEKPPLLYWLSAATFQIAGVNEFTARFWNALFALGGVLATYSAARALYGRRAGWWSAIALATSLLYFGLSQMVLLDMALAATMSGALFAFLLAVRCQREGARLALFVAFYACMALAVLAKGLVGLVLPCAVAFAWLLVCNQWRALRPAHVMAGAMVFLAIAAPWHVAAAMENYSPVKERDFAWFYFVHEHFLRFTTTVHGRVQPWWFFGPVVLAGFLPWAVFVPQALRRSLAGGWRARRENREAWFLVLWVLVTVVFFSKSQSKLIPYILPVFPALAVLAGRWLAEQWGARAVSPGLRRGALAFAIFALVLAIGAAAWPVPSKYASLAPVIAPWRWVLGAGMGGGALALLVMLARSAGPGAAEGMQRRLLAGMAVTFAVLFVAFNPLAECFDVRGTKSIALALKPALRPGDDVFVLGDYPQDLPVYLGRTISVVNYVGELKFGIEAEPHRTASRFIDGEAFHARWNGPGRPGAAYAVLQRRALEKWFPDPAARPGVLAASARFVLVSNQHDGDHGGDVSDASVSSTLSVSPDQQP</sequence>
<reference evidence="12 13" key="1">
    <citation type="submission" date="2016-01" db="EMBL/GenBank/DDBJ databases">
        <title>High potential of lignocellulose degradation of a new Verrucomicrobia species.</title>
        <authorList>
            <person name="Wang Y."/>
            <person name="Shi Y."/>
            <person name="Qiu Z."/>
            <person name="Liu S."/>
            <person name="Yang H."/>
        </authorList>
    </citation>
    <scope>NUCLEOTIDE SEQUENCE [LARGE SCALE GENOMIC DNA]</scope>
    <source>
        <strain evidence="12 13">TSB47</strain>
    </source>
</reference>
<feature type="compositionally biased region" description="Low complexity" evidence="8">
    <location>
        <begin position="602"/>
        <end position="619"/>
    </location>
</feature>
<dbReference type="GO" id="GO:0016763">
    <property type="term" value="F:pentosyltransferase activity"/>
    <property type="evidence" value="ECO:0007669"/>
    <property type="project" value="TreeGrafter"/>
</dbReference>
<evidence type="ECO:0000256" key="8">
    <source>
        <dbReference type="SAM" id="MobiDB-lite"/>
    </source>
</evidence>
<evidence type="ECO:0000256" key="5">
    <source>
        <dbReference type="ARBA" id="ARBA00022692"/>
    </source>
</evidence>
<feature type="transmembrane region" description="Helical" evidence="9">
    <location>
        <begin position="328"/>
        <end position="343"/>
    </location>
</feature>
<accession>A0A178ILQ9</accession>
<evidence type="ECO:0000256" key="6">
    <source>
        <dbReference type="ARBA" id="ARBA00022989"/>
    </source>
</evidence>
<feature type="region of interest" description="Disordered" evidence="8">
    <location>
        <begin position="595"/>
        <end position="619"/>
    </location>
</feature>
<keyword evidence="7 9" id="KW-0472">Membrane</keyword>
<dbReference type="PANTHER" id="PTHR33908">
    <property type="entry name" value="MANNOSYLTRANSFERASE YKCB-RELATED"/>
    <property type="match status" value="1"/>
</dbReference>
<keyword evidence="5 9" id="KW-0812">Transmembrane</keyword>